<gene>
    <name evidence="5" type="ORF">ACFSBT_03475</name>
</gene>
<keyword evidence="1" id="KW-0805">Transcription regulation</keyword>
<feature type="domain" description="HTH bat-type" evidence="3">
    <location>
        <begin position="156"/>
        <end position="207"/>
    </location>
</feature>
<proteinExistence type="predicted"/>
<protein>
    <submittedName>
        <fullName evidence="5">Bacterio-opsin activator domain-containing protein</fullName>
    </submittedName>
</protein>
<dbReference type="Pfam" id="PF15915">
    <property type="entry name" value="BAT"/>
    <property type="match status" value="1"/>
</dbReference>
<dbReference type="Pfam" id="PF04967">
    <property type="entry name" value="HTH_10"/>
    <property type="match status" value="1"/>
</dbReference>
<name>A0ABD6AS14_9EURY</name>
<dbReference type="RefSeq" id="WP_250872318.1">
    <property type="nucleotide sequence ID" value="NZ_JALXFV010000002.1"/>
</dbReference>
<evidence type="ECO:0000256" key="1">
    <source>
        <dbReference type="ARBA" id="ARBA00023015"/>
    </source>
</evidence>
<keyword evidence="2" id="KW-0804">Transcription</keyword>
<sequence length="221" mass="24375">MGTMTEVRIPAAEFALQQTLSDVPSATVTVHRVETDAPDGLVPFCWVTADDLDTLHGSFEADGSVGGLRQLSEVDEERLYRMSWVGGVDLVGRVLREEDGTVLSATGTGDGWRLRLLFPDETALRRTQVFADHEGWTMEVEAVYELAETPRERYGLTKPQHDTLVSAYEHGYYDFPHGVTTAELGAEFDVTAQAAADRLRRGHGNLVEEALLTTHLADADR</sequence>
<keyword evidence="6" id="KW-1185">Reference proteome</keyword>
<feature type="domain" description="Bacterioopsin transcriptional activator GAF and HTH associated" evidence="4">
    <location>
        <begin position="7"/>
        <end position="127"/>
    </location>
</feature>
<dbReference type="InterPro" id="IPR031803">
    <property type="entry name" value="BAT_GAF/HTH-assoc"/>
</dbReference>
<comment type="caution">
    <text evidence="5">The sequence shown here is derived from an EMBL/GenBank/DDBJ whole genome shotgun (WGS) entry which is preliminary data.</text>
</comment>
<accession>A0ABD6AS14</accession>
<dbReference type="AlphaFoldDB" id="A0ABD6AS14"/>
<evidence type="ECO:0000313" key="6">
    <source>
        <dbReference type="Proteomes" id="UP001597187"/>
    </source>
</evidence>
<evidence type="ECO:0000313" key="5">
    <source>
        <dbReference type="EMBL" id="MFD1512338.1"/>
    </source>
</evidence>
<dbReference type="Proteomes" id="UP001597187">
    <property type="component" value="Unassembled WGS sequence"/>
</dbReference>
<reference evidence="5 6" key="1">
    <citation type="journal article" date="2019" name="Int. J. Syst. Evol. Microbiol.">
        <title>The Global Catalogue of Microorganisms (GCM) 10K type strain sequencing project: providing services to taxonomists for standard genome sequencing and annotation.</title>
        <authorList>
            <consortium name="The Broad Institute Genomics Platform"/>
            <consortium name="The Broad Institute Genome Sequencing Center for Infectious Disease"/>
            <person name="Wu L."/>
            <person name="Ma J."/>
        </authorList>
    </citation>
    <scope>NUCLEOTIDE SEQUENCE [LARGE SCALE GENOMIC DNA]</scope>
    <source>
        <strain evidence="5 6">CGMCC 1.12563</strain>
    </source>
</reference>
<evidence type="ECO:0000259" key="4">
    <source>
        <dbReference type="Pfam" id="PF15915"/>
    </source>
</evidence>
<dbReference type="InterPro" id="IPR007050">
    <property type="entry name" value="HTH_bacterioopsin"/>
</dbReference>
<organism evidence="5 6">
    <name type="scientific">Halomarina rubra</name>
    <dbReference type="NCBI Taxonomy" id="2071873"/>
    <lineage>
        <taxon>Archaea</taxon>
        <taxon>Methanobacteriati</taxon>
        <taxon>Methanobacteriota</taxon>
        <taxon>Stenosarchaea group</taxon>
        <taxon>Halobacteria</taxon>
        <taxon>Halobacteriales</taxon>
        <taxon>Natronomonadaceae</taxon>
        <taxon>Halomarina</taxon>
    </lineage>
</organism>
<evidence type="ECO:0000256" key="2">
    <source>
        <dbReference type="ARBA" id="ARBA00023163"/>
    </source>
</evidence>
<dbReference type="EMBL" id="JBHUDC010000002">
    <property type="protein sequence ID" value="MFD1512338.1"/>
    <property type="molecule type" value="Genomic_DNA"/>
</dbReference>
<dbReference type="PANTHER" id="PTHR34236">
    <property type="entry name" value="DIMETHYL SULFOXIDE REDUCTASE TRANSCRIPTIONAL ACTIVATOR"/>
    <property type="match status" value="1"/>
</dbReference>
<dbReference type="PANTHER" id="PTHR34236:SF1">
    <property type="entry name" value="DIMETHYL SULFOXIDE REDUCTASE TRANSCRIPTIONAL ACTIVATOR"/>
    <property type="match status" value="1"/>
</dbReference>
<evidence type="ECO:0000259" key="3">
    <source>
        <dbReference type="Pfam" id="PF04967"/>
    </source>
</evidence>